<evidence type="ECO:0000256" key="2">
    <source>
        <dbReference type="ARBA" id="ARBA00022692"/>
    </source>
</evidence>
<feature type="coiled-coil region" evidence="7">
    <location>
        <begin position="4202"/>
        <end position="4274"/>
    </location>
</feature>
<accession>A0A0J7NWG2</accession>
<comment type="caution">
    <text evidence="9">The sequence shown here is derived from an EMBL/GenBank/DDBJ whole genome shotgun (WGS) entry which is preliminary data.</text>
</comment>
<dbReference type="FunFam" id="1.20.58.60:FF:000169">
    <property type="entry name" value="nesprin-1 isoform X1"/>
    <property type="match status" value="1"/>
</dbReference>
<feature type="coiled-coil region" evidence="7">
    <location>
        <begin position="1334"/>
        <end position="1383"/>
    </location>
</feature>
<dbReference type="FunFam" id="1.10.418.10:FF:000033">
    <property type="entry name" value="nesprin-1 isoform X1"/>
    <property type="match status" value="1"/>
</dbReference>
<evidence type="ECO:0000313" key="9">
    <source>
        <dbReference type="EMBL" id="KMQ96740.1"/>
    </source>
</evidence>
<evidence type="ECO:0000256" key="3">
    <source>
        <dbReference type="ARBA" id="ARBA00022737"/>
    </source>
</evidence>
<evidence type="ECO:0000256" key="1">
    <source>
        <dbReference type="ARBA" id="ARBA00004370"/>
    </source>
</evidence>
<feature type="coiled-coil region" evidence="7">
    <location>
        <begin position="3774"/>
        <end position="3804"/>
    </location>
</feature>
<dbReference type="InterPro" id="IPR057057">
    <property type="entry name" value="Spectrin_SYNE1"/>
</dbReference>
<organism evidence="9 10">
    <name type="scientific">Lasius niger</name>
    <name type="common">Black garden ant</name>
    <dbReference type="NCBI Taxonomy" id="67767"/>
    <lineage>
        <taxon>Eukaryota</taxon>
        <taxon>Metazoa</taxon>
        <taxon>Ecdysozoa</taxon>
        <taxon>Arthropoda</taxon>
        <taxon>Hexapoda</taxon>
        <taxon>Insecta</taxon>
        <taxon>Pterygota</taxon>
        <taxon>Neoptera</taxon>
        <taxon>Endopterygota</taxon>
        <taxon>Hymenoptera</taxon>
        <taxon>Apocrita</taxon>
        <taxon>Aculeata</taxon>
        <taxon>Formicoidea</taxon>
        <taxon>Formicidae</taxon>
        <taxon>Formicinae</taxon>
        <taxon>Lasius</taxon>
        <taxon>Lasius</taxon>
    </lineage>
</organism>
<dbReference type="InterPro" id="IPR001715">
    <property type="entry name" value="CH_dom"/>
</dbReference>
<feature type="coiled-coil region" evidence="7">
    <location>
        <begin position="4580"/>
        <end position="4670"/>
    </location>
</feature>
<feature type="coiled-coil region" evidence="7">
    <location>
        <begin position="5895"/>
        <end position="5954"/>
    </location>
</feature>
<dbReference type="SUPFAM" id="SSF47576">
    <property type="entry name" value="Calponin-homology domain, CH-domain"/>
    <property type="match status" value="1"/>
</dbReference>
<dbReference type="Proteomes" id="UP000036403">
    <property type="component" value="Unassembled WGS sequence"/>
</dbReference>
<feature type="coiled-coil region" evidence="7">
    <location>
        <begin position="3352"/>
        <end position="3382"/>
    </location>
</feature>
<evidence type="ECO:0000313" key="10">
    <source>
        <dbReference type="Proteomes" id="UP000036403"/>
    </source>
</evidence>
<dbReference type="Gene3D" id="1.10.418.10">
    <property type="entry name" value="Calponin-like domain"/>
    <property type="match status" value="2"/>
</dbReference>
<name>A0A0J7NWG2_LASNI</name>
<dbReference type="FunFam" id="1.20.58.60:FF:000219">
    <property type="entry name" value="Uncharacterized protein, isoform J"/>
    <property type="match status" value="1"/>
</dbReference>
<dbReference type="InterPro" id="IPR036872">
    <property type="entry name" value="CH_dom_sf"/>
</dbReference>
<keyword evidence="6" id="KW-0009">Actin-binding</keyword>
<evidence type="ECO:0000259" key="8">
    <source>
        <dbReference type="PROSITE" id="PS50021"/>
    </source>
</evidence>
<feature type="coiled-coil region" evidence="7">
    <location>
        <begin position="1640"/>
        <end position="1670"/>
    </location>
</feature>
<feature type="coiled-coil region" evidence="7">
    <location>
        <begin position="4433"/>
        <end position="4490"/>
    </location>
</feature>
<dbReference type="InterPro" id="IPR001589">
    <property type="entry name" value="Actinin_actin-bd_CS"/>
</dbReference>
<keyword evidence="5" id="KW-0472">Membrane</keyword>
<dbReference type="GO" id="GO:0034993">
    <property type="term" value="C:meiotic nuclear membrane microtubule tethering complex"/>
    <property type="evidence" value="ECO:0007669"/>
    <property type="project" value="TreeGrafter"/>
</dbReference>
<dbReference type="PANTHER" id="PTHR47535:SF1">
    <property type="entry name" value="NESPRIN-1"/>
    <property type="match status" value="1"/>
</dbReference>
<dbReference type="FunFam" id="1.20.58.60:FF:000230">
    <property type="entry name" value="Uncharacterized protein, isoform D"/>
    <property type="match status" value="1"/>
</dbReference>
<dbReference type="FunFam" id="1.20.58.60:FF:000188">
    <property type="entry name" value="Uncharacterized protein, isoform D"/>
    <property type="match status" value="1"/>
</dbReference>
<dbReference type="FunFam" id="1.20.58.60:FF:000186">
    <property type="entry name" value="nesprin-1 isoform X3"/>
    <property type="match status" value="1"/>
</dbReference>
<feature type="coiled-coil region" evidence="7">
    <location>
        <begin position="6471"/>
        <end position="6501"/>
    </location>
</feature>
<sequence length="6681" mass="775017">RVPTLHINDLIEDLKDGTRLLALLEVLSGEKLPVERGRNLKRPHFLSNANTALQFLQSKKIKLVNINSSDLVDGRPPVVLGLIWTIILYFQIEENTRALEYLGQTWGSQSSLESLGTQGSAASERKRISSEKWKQGARKTLLQWVTNALPKNVDIQVRDFGESWRDGIAFLAIIDTIKANLVNIAAMKKVSNKIRLETAFQIAENELGIARLLDPEDVDVPQPDEKSIMTYVAQFLHKYPEPGNVAPDSFAAVQEEYDSLLNWLNEKVRHLEQLDRTNAFPQSYPEYMLFRAEIDEKLIIYKRMQSLVNTLSMISITRDSWKDIQMLWQQMELFMLHWCWLLDSALPGELGEIGRWLVRAETLLHSDNDIPQEMTESTANIISNKLEDHKKFFLDLPTMSEKLQHVKNSPLARQIQSEQLENMYARFNSLPNRATKRRIKLKFLEHKCCLIAFLYLVESKLKGWNIKYGTEEKVHQMLEQYRNFVSRNRIFQEFQKAYLDMQQVDEEYKRDGDIDQEESFKIDRFMRETAEKWKNVSMHLRCVQSMLEEVVAYWRRWTTVSDEVEAWLLYAEPALNLPEEEKMEFFQDISVWKDKHQQLSDTVSFLIATSDESVALRLKERYANLTARWEQLFQEAKQYMHTGDLIRTRKDYKAGVETLQNWLRDAEAALLITGLNSTERIKAYGEKLQTLHNEVESIEDLFKNISKKFQALIQDLSRDEVDKMMNTLKKEKEVLVKVRALIPMQLHLYHQLLVQQESLEAGQKEISAWLNEFENFMASINLAGGRDAALTQLDRHKAFLSRMLYYKSMLESKNKVFASIAKAVGTHADVETAEGKVTLKELNDRFVEVSQAAQIWEQRLQESIRRWTKFKECERQITEWLSVAETMINDKHLDNRQSVESHKNFFGKVNEKWIQDLVKASQDLQNTLPTDQQLPIANTVETLQNRWREVLTFAPLHLMRLEFRLDKASFLQYLKDIEMEISSEQQALINNDDVDGIQQRNREFFVNRGTVLEVERCLQTLKKISDAYNKLNPRDTSLANAAQNAEHLWEETAQKVENLREQLREVPQQWAAYRQKFDEMVHWMDHVDSTLRTILREVNTLEEFEKEKTIFQKICCEADNKREEMKWLVQTLDNLTLNRSDRDALTAQHNLEQLITRYKNLIPTIEITMTKTDIYSKSYTYRKEVHEVCILLRKVREQSEVEITSEIPEKLENAVAHQESRLNQLEQQRATIVSMLQRGKDILKDQHAPSFVSSEIQQLETNWNDTYGQNMERLKSLKDSQKLWNTYQEQKGEIFKLIEQAEQELRQIDLTSYYDATQVTTDLQKKQEFNASLRKSAEEIMRKLRETYTNLSQTLTLTPSNKKEILEKEVTETEEKLEHTLKIMSEKIVYLQEHSTRWNKFQSKLMELRTWIQQAAPQSIADIEDSTPSPEERVRKTDNLQKEIKEKASILNVLKDESQKLLKNDDDVLAKQLRGDIENIHKAVESLNKSIATQRELATQNLTIWKEYKEGIQKIKPWIEEAESKAATMGSKPTTLAQATQMLESAKVFEVQCQQHLPKVQSLSMISQQITGRAVVSDEVDAVYTRWNAVHDVAVQTMTKLNKLVASWNTFESEAKEFNEWLQNKEKEAFKEPNVQTPEAAKLEKELVKLKELNKSISDHQAQLISLTQVSDHISHGLSLDAASVLKSRVAEMKTRVSKLADTVRHHINRVSDSLLARQEFQMKITDFENWMTRLRSNINEIEDVNVDNVDANLQAVHAYLQEHSEKQSMFTAIYNEVKQLSSQGSMLEAATLDETYTSLAEKYKALEDDLREKKKGLEKWTELLSWYNDANAQLNHCQYETEARKPALADLDRLSSELQTIYTKINTWKEHVPLMDSTLGIHIRDKQEKPITATILLNNLESKAITLKTDLSVKLDKLENLDAKWDNFRKLQQKITEEIVKTQSSLQDITYIVDTCKELAPAIDKIDDLIKEHQRREPEKEILHREGDNLIKEDQRAITNIQVVISSVEGNWEKVNELLHKQRKQYAEMDADWKQYQEAKEKLNKSIDEAKNLCQLVKHVSTDITQANMALEKYKRTLENLKKGKQFLDKMDAKAQQLAKETSLMPHFKANLIESDLSDIRKKYHEIYAKLIDQTQIYETQVIIWKQIEEAKYQLTRWLSDTNEALTAGCECLLDAENGAARLSRYNEELPTHQQLRQGIATKTEQLIKLNDDTEIPTLRSLNTLLDDEFKLVKETADKLTSLTSIFNEKKKSIKQELKKCSDMISKIREEIIKCDDLTGENTKILHRINKCQELKAEIEKCDYAISEIDERLTKMASEYPIISKSNLPKELQALQLRRDGVASHADKVNATLVAFLTKLYHEKFGVLQRIVATYKEKVAWCEPEQSSDRYNLEVKMTSLTDVEAGIADCEARKIDTDNSLKLLSTVESSEIISALRSEHNKVAADLESLKVNFGKIKSVLKQNIALWQRYEHMSENIIFWLKEYENKIRIEATTLLNPDEINAKISEIMQLEKEVKDYKNEINDLIALGEEIIKVSPDSRVAQYVGHLNTRYYSILKFLAQHLDRLKELKQIKDHYVTNVKELESWLQNAEQKLRTFDEISGPKPMTFYQSKLKELKAFEKERETGQAILNRTTETGEMLFVRITPDYRELIRGELRNLRHRVEALTDRTNVIYKKIESDMMHRSSFEDKYSQMKQWIIEAQKKLGNKQNLLPTFQEKKLALNLYKAIAQDVGAHRNILQQLQDKLGASPDDEASEMLNSVIEAHEKLSEDVADRINVAEKHVANHEAYFQTFEKTRDWINTVVNEIASIGEDLAIDRDTAKSKIALIENVLQQKSEGDRIIADCNQQLNIILEQTSIAGHPALLKDFEQQKKVWEDFLQQCVTNKNRLNHLFDQWSEFERVVEHLDSWLKQIETQVKDQSLKSSEETKRTHLQKLKSLEETIVEKGAEVNAMVEKSQNVEADLATKVSRQATRYQAIRNQVKEAITRYEQYMKEHSLFNERYNQFLDWITEVQDELKKYSEIVGDLAVLQSRQKQIRDLSDVRTRENVRFESIIDLGEKLYVHTSPDGREIIRQQLRNLRSLWDGFSEDLQNSMQKLDQCLMQFAEFSLSQEQLTAWLRDVERAMHQHTELKSSLEEKRAQLQNHKIMHQEIMSHQTLIESVCDKAQQLVDQTKDTSLNVYLQSIKQLFQNIVIKSQDLLENLEDCCEKHHRFNLQCKYISDWLNREREKLTECNDVTGERSEISRRLTSLTTLKGNQAQGREHLTRLKQISEAVSNSTASKGREVIDKEVTTLENNLRQFLSEIESVEERQKTALERWQNFEDQLEAHTKWFRFMEAIFRDQQLQPTLKDKEAQLRACKEERENIARQEREIDEFVDKSHSLLHSSGVERIKPLISQVSNRYQLLLALSKEVINHCQSIVDDHRAYEEKLTAIDVWLTPLEKNLAILKKDEISADFEARNSRLQVLLAEKEQAERRLNILTSLGERILPDTSAQGREAIRHELRHARERWDRLAEGITEQQKKQDAQSLQWFSYQETMQQILTWLDMMERAVKQDSSTVWSSLQEIKSKLLKRTLHQEILAHKRIIEGVSEKANALVQVTQVLSDVHEKVVSVSKRYEKLIDTSQKGISSLEALLDIYQQFHDLQKAYQDYQKRQWERLAIYNDYTGNKTTLQARLTKVIEIQESQSEGEMKLNVLEEHVAQSAHILPSRSLESMERDLANLRFENKKFATAVSDMLHCIEERIQQWSEYENLLERLLAWLTDAETSLKNYSLKNTLEEKQEQLEKYQSLIVNLRQNEAEFDKMSDDSSELMQISGETRFSVSVQQVTSRFQSIQATAKELIKKCEQAVVDHSSYLDRYKQCSEWLASARMCYQSTKENASGTRQELISNADALKELLSHQPSSILLINSTVEAGERLYPTTGTDGRDIIRQQLLDLQQAFEELYDAVASTERGLQAKISQWSGFNECSEAFENWLKITETQLKPEIELKTTLDEKRAQLQIYRTILHDAQTHQQNLLDLRDKADNLPDRTDRIDQTLNNLMNRYNVLLKRATKFVERYEGIVSDHQQYSKAVLDTHEWLDATHNAINLWGDVELERVSLHTNLDRLKNLLYSLPEDEPRIQQIRSLGEKVIPGTLESGQVNIRSQIDSSQQEWQGLISAVKFTIEALENKLQQWNEFETLKERCLVWMRDTDTKLHAVDLKSTLAEKKTELEKLRALQGEVRAKELEIDAVAERAQQLHKNVTSRTSYMSELSVKYQQISNKIKELNNRWHQYVTTHQDFDTQLVECTTWLTDIKNKLAYCSDLSASSQKDLEQKMDIVQDLLLYKEDGFAKVQSIIELAQAVLANTAPAGHQTINDALAKLQEQWSALASKMLETKTNLDDSINKWAGLLEQIQSINNTVEYMQTSIDEISHFQTTMSEKRSQLERIKVLEEKIRCENIEVDGLKCKVAEMIASSQQGLAASQAQDILNRFDELFEKIKSLLAEREEQYKDHRLYKEAHDDLIGWLNRAREKIPSMKQKSLSDKLAIENAVLPLESLLNKKAQGELLVEHLQHTGQVACASTNSAGQEIIRNEIRALTESFEGLFKEIQQQKNQLEATISQWRDYKDEYERLSDWLQQFDILIKAQKNALLPNLEEKEKQVQEVKKLRDDLTKGQEQIDKFNKTAADLLSSHLYTYVNNQLRHLNSRYQVQMNLAKDVLNKVETNLAQHQEYESNLEKARDWIKNAKQIVRQGTEAASSSSREELQSRLNKIQELLRKREEGQNLVHLTVNCGEKIMRNTRSDGREEINTQLKEIQNDWERLVKKISTTKVHLETSLLQWADYSSSYSQLQQWINDREAKLQQVCEQKVSKARKGLVGLSSLAIGERKANLRQTNSIVQDIVAFEPIIQSVATKAEDLQQATPATEISIKYETLSKQAQELYAKQKETVEQHQAFIDSGNEFIQWIRAAKERLGKCSEPTGDKESLASKITQLKVLQSECSEGQKKLEKALEQGNAACQIADAEDKEIIEEEVALLQEEYDNYIESLNNTKSLLEVGIVKWTEYEDQFSEATEWLTQTEQLVQTFNKLQDSLEEKKNVLEQFQVHLQTLFDWQKELDRLNMKAQILLETCADTRISNAITQLTTKYNALLSLAKEIMRRLELHYQEHQQHNTLYQECQDWIERTRDKLNECKSIPSTLTEVNNKLHTCKAIRQTLEQGQNKLRYALELKEKVIMNTEQNGAAKIQEDTENLKSEFDKLLADVEDVRQKLSARTSMLEELNKIHRLISDWLEEIEGKVQPGEVCRNDLSEKRALLEKYKTLQKDIYSYGETVDHLKSHLNENPSISKSPYELAINKYDSLKKLISEKIRNLENQVKDHEKFQQALNEINDWVRHTKVELQQYSDTHGEREQIIERENKVNQIISSLPKGDTLISKMLELSDVVISKTGPEGQDSIKQDMKQIQADWKSLQAQCHDSQRTLANCISSWSQFTNALDGMKRWIDHFQKKIIDEQAKDNNTPDDLERCKRLMEEAIKQKPILEDFNDKCEALLEISACSWARDKTVQLQSAYMSLLTEVQGLVSKIEKNLADHTEFLKAKKEMEDWLRTAYGSVEDCIGVGDTAWAKDKLETLKLVATRVTEGQHLLSTLQNAFTKAINIALPEQQDQLRSDMANLRSSWEQLSIDLNTVQAKVKSVLSRWEDHADAHNRFAKWLEENESVVRSFSDTKGEFSEMKTMLERYKHIQEEVCDKRSDLDHLMAEATELLEWAKNSMILNETKQLLDRWKALSDLVDERKKLIENEIQEYNAYHMALQETEKWLLQISFQLMAHNSLYITNKEQTIEQIKQHETLLAEIQKYQEVLDELKLKGHGQINRYVGANPAIRSTIETQLQNVQDSYNSLLNTALQIKNRLAESLAKFQEYENTLESIMKNLDMHETEINQELDAPLDNLTSAEQSLENARTLHNKLQAEKTRLALAVEACEAAATCVSRPGSPLDAPPIQVPAREVEVRTRLDDLIDQMQTHLANVMKTVSELEEQSHQIKALRAWINQQRALCAEWKSRPVKLRAEAAQAELQAMNELLTNVCERRTRALTELSIHDKDQDIEEGLNKLEAELIDAITGKQAAQDFIQKYRLQVQDIQAWFDNLSKKVDVIEKGSGLTINQKISNLKDITTEFESQGPEKLAEIKKLGDQVMDSVSNLDSQQIEEQIKSVERRYADIIKKLQRKAQILDMTVQGIEATRREIEENREWIEQEKQQVKMPELLGFESKQAEERILALKAMLKKADGKQLVIDTLEKRVGNMQNELETSEQQQLEADTRTLRGEQIELCAILREEISTVSVAADARRKLEANIEQARNWIRSKGNDLKKLSGYLPLRASKVEQDIIQHSRLKADIDSFNENNLKDILKQGHNLLKDCNAESRVKLQALLDDLNKDYEELKKEAREKQASLADLLQGRKAFENEFDKCQRWVKEAEVATSSELRPSNLDILHEQLAKYNRLKKEAQEYGEDIEKINQQGKSILPTVSDADKQELSEQLKNMKEAHGRVANVINDRAIALQKNINEAEEAAARVAEAIQFMTDIQKELHELNKPIGARIEDVEGVLTAYEKILDDLKANKAKLFDLQSTNVGDLHDVLAQQDDLIKALEAQIAKLRQLLLLRQQFIALIAEITTFITKYTEIVRDIEKSGQTTEEKIKR</sequence>
<dbReference type="PANTHER" id="PTHR47535">
    <property type="entry name" value="MUSCLE-SPECIFIC PROTEIN 300 KDA, ISOFORM G"/>
    <property type="match status" value="1"/>
</dbReference>
<dbReference type="PROSITE" id="PS50021">
    <property type="entry name" value="CH"/>
    <property type="match status" value="2"/>
</dbReference>
<dbReference type="GO" id="GO:0051015">
    <property type="term" value="F:actin filament binding"/>
    <property type="evidence" value="ECO:0007669"/>
    <property type="project" value="TreeGrafter"/>
</dbReference>
<dbReference type="EMBL" id="LBMM01001194">
    <property type="protein sequence ID" value="KMQ96740.1"/>
    <property type="molecule type" value="Genomic_DNA"/>
</dbReference>
<feature type="coiled-coil region" evidence="7">
    <location>
        <begin position="3294"/>
        <end position="3321"/>
    </location>
</feature>
<dbReference type="SUPFAM" id="SSF46966">
    <property type="entry name" value="Spectrin repeat"/>
    <property type="match status" value="36"/>
</dbReference>
<feature type="coiled-coil region" evidence="7">
    <location>
        <begin position="5227"/>
        <end position="5254"/>
    </location>
</feature>
<dbReference type="Pfam" id="PF00435">
    <property type="entry name" value="Spectrin"/>
    <property type="match status" value="6"/>
</dbReference>
<dbReference type="GO" id="GO:0005640">
    <property type="term" value="C:nuclear outer membrane"/>
    <property type="evidence" value="ECO:0007669"/>
    <property type="project" value="TreeGrafter"/>
</dbReference>
<gene>
    <name evidence="9" type="ORF">RF55_2958</name>
</gene>
<keyword evidence="2" id="KW-0812">Transmembrane</keyword>
<dbReference type="SMART" id="SM00033">
    <property type="entry name" value="CH"/>
    <property type="match status" value="2"/>
</dbReference>
<dbReference type="FunFam" id="1.20.58.60:FF:000195">
    <property type="entry name" value="Uncharacterized protein, isoform B"/>
    <property type="match status" value="1"/>
</dbReference>
<dbReference type="InterPro" id="IPR052403">
    <property type="entry name" value="LINC-complex_assoc"/>
</dbReference>
<feature type="domain" description="Calponin-homology (CH)" evidence="8">
    <location>
        <begin position="135"/>
        <end position="240"/>
    </location>
</feature>
<feature type="coiled-coil region" evidence="7">
    <location>
        <begin position="6406"/>
        <end position="6440"/>
    </location>
</feature>
<dbReference type="Gene3D" id="1.20.58.60">
    <property type="match status" value="25"/>
</dbReference>
<feature type="coiled-coil region" evidence="7">
    <location>
        <begin position="6532"/>
        <end position="6640"/>
    </location>
</feature>
<feature type="coiled-coil region" evidence="7">
    <location>
        <begin position="5339"/>
        <end position="5373"/>
    </location>
</feature>
<feature type="coiled-coil region" evidence="7">
    <location>
        <begin position="6186"/>
        <end position="6296"/>
    </location>
</feature>
<feature type="coiled-coil region" evidence="7">
    <location>
        <begin position="1437"/>
        <end position="1490"/>
    </location>
</feature>
<feature type="coiled-coil region" evidence="7">
    <location>
        <begin position="2503"/>
        <end position="2530"/>
    </location>
</feature>
<dbReference type="Pfam" id="PF00307">
    <property type="entry name" value="CH"/>
    <property type="match status" value="2"/>
</dbReference>
<dbReference type="GO" id="GO:0007097">
    <property type="term" value="P:nuclear migration"/>
    <property type="evidence" value="ECO:0007669"/>
    <property type="project" value="TreeGrafter"/>
</dbReference>
<dbReference type="PROSITE" id="PS00020">
    <property type="entry name" value="ACTININ_2"/>
    <property type="match status" value="1"/>
</dbReference>
<dbReference type="SMART" id="SM00150">
    <property type="entry name" value="SPEC"/>
    <property type="match status" value="37"/>
</dbReference>
<evidence type="ECO:0000256" key="6">
    <source>
        <dbReference type="ARBA" id="ARBA00023203"/>
    </source>
</evidence>
<feature type="coiled-coil region" evidence="7">
    <location>
        <begin position="2034"/>
        <end position="2092"/>
    </location>
</feature>
<dbReference type="GO" id="GO:0005737">
    <property type="term" value="C:cytoplasm"/>
    <property type="evidence" value="ECO:0007669"/>
    <property type="project" value="TreeGrafter"/>
</dbReference>
<dbReference type="InterPro" id="IPR047291">
    <property type="entry name" value="CH_SYNE1_rpt2"/>
</dbReference>
<feature type="coiled-coil region" evidence="7">
    <location>
        <begin position="1790"/>
        <end position="1824"/>
    </location>
</feature>
<keyword evidence="4" id="KW-1133">Transmembrane helix</keyword>
<proteinExistence type="predicted"/>
<feature type="non-terminal residue" evidence="9">
    <location>
        <position position="1"/>
    </location>
</feature>
<dbReference type="FunFam" id="1.10.418.10:FF:000089">
    <property type="entry name" value="Spectrin beta chain"/>
    <property type="match status" value="1"/>
</dbReference>
<keyword evidence="10" id="KW-1185">Reference proteome</keyword>
<feature type="coiled-coil region" evidence="7">
    <location>
        <begin position="4979"/>
        <end position="5039"/>
    </location>
</feature>
<evidence type="ECO:0000256" key="4">
    <source>
        <dbReference type="ARBA" id="ARBA00022989"/>
    </source>
</evidence>
<feature type="coiled-coil region" evidence="7">
    <location>
        <begin position="3460"/>
        <end position="3487"/>
    </location>
</feature>
<dbReference type="PaxDb" id="67767-A0A0J7NWG2"/>
<protein>
    <submittedName>
        <fullName evidence="9">Nesprin-1-like isoform x11 protein</fullName>
    </submittedName>
</protein>
<keyword evidence="7" id="KW-0175">Coiled coil</keyword>
<evidence type="ECO:0000256" key="5">
    <source>
        <dbReference type="ARBA" id="ARBA00023136"/>
    </source>
</evidence>
<dbReference type="STRING" id="67767.A0A0J7NWG2"/>
<feature type="coiled-coil region" evidence="7">
    <location>
        <begin position="681"/>
        <end position="708"/>
    </location>
</feature>
<evidence type="ECO:0000256" key="7">
    <source>
        <dbReference type="SAM" id="Coils"/>
    </source>
</evidence>
<feature type="coiled-coil region" evidence="7">
    <location>
        <begin position="3121"/>
        <end position="3148"/>
    </location>
</feature>
<dbReference type="InterPro" id="IPR002017">
    <property type="entry name" value="Spectrin_repeat"/>
</dbReference>
<dbReference type="CDD" id="cd00176">
    <property type="entry name" value="SPEC"/>
    <property type="match status" value="7"/>
</dbReference>
<dbReference type="Pfam" id="PF25034">
    <property type="entry name" value="Spectrin_SYNE1"/>
    <property type="match status" value="1"/>
</dbReference>
<dbReference type="InterPro" id="IPR018159">
    <property type="entry name" value="Spectrin/alpha-actinin"/>
</dbReference>
<reference evidence="9 10" key="1">
    <citation type="submission" date="2015-04" db="EMBL/GenBank/DDBJ databases">
        <title>Lasius niger genome sequencing.</title>
        <authorList>
            <person name="Konorov E.A."/>
            <person name="Nikitin M.A."/>
            <person name="Kirill M.V."/>
            <person name="Chang P."/>
        </authorList>
    </citation>
    <scope>NUCLEOTIDE SEQUENCE [LARGE SCALE GENOMIC DNA]</scope>
    <source>
        <tissue evidence="9">Whole</tissue>
    </source>
</reference>
<feature type="domain" description="Calponin-homology (CH)" evidence="8">
    <location>
        <begin position="1"/>
        <end position="91"/>
    </location>
</feature>
<comment type="subcellular location">
    <subcellularLocation>
        <location evidence="1">Membrane</location>
    </subcellularLocation>
</comment>
<dbReference type="CDD" id="cd21243">
    <property type="entry name" value="CH_SYNE1_rpt2"/>
    <property type="match status" value="1"/>
</dbReference>
<feature type="coiled-coil region" evidence="7">
    <location>
        <begin position="4705"/>
        <end position="4811"/>
    </location>
</feature>
<keyword evidence="3" id="KW-0677">Repeat</keyword>
<dbReference type="OrthoDB" id="6538186at2759"/>